<evidence type="ECO:0000313" key="2">
    <source>
        <dbReference type="Proteomes" id="UP000822476"/>
    </source>
</evidence>
<comment type="caution">
    <text evidence="1">The sequence shown here is derived from an EMBL/GenBank/DDBJ whole genome shotgun (WGS) entry which is preliminary data.</text>
</comment>
<organism evidence="1 2">
    <name type="scientific">Paragonimus skrjabini miyazakii</name>
    <dbReference type="NCBI Taxonomy" id="59628"/>
    <lineage>
        <taxon>Eukaryota</taxon>
        <taxon>Metazoa</taxon>
        <taxon>Spiralia</taxon>
        <taxon>Lophotrochozoa</taxon>
        <taxon>Platyhelminthes</taxon>
        <taxon>Trematoda</taxon>
        <taxon>Digenea</taxon>
        <taxon>Plagiorchiida</taxon>
        <taxon>Troglotremata</taxon>
        <taxon>Troglotrematidae</taxon>
        <taxon>Paragonimus</taxon>
    </lineage>
</organism>
<dbReference type="EMBL" id="JTDE01017391">
    <property type="protein sequence ID" value="KAF7233860.1"/>
    <property type="molecule type" value="Genomic_DNA"/>
</dbReference>
<reference evidence="1" key="1">
    <citation type="submission" date="2019-07" db="EMBL/GenBank/DDBJ databases">
        <title>Annotation for the trematode Paragonimus miyazaki's.</title>
        <authorList>
            <person name="Choi Y.-J."/>
        </authorList>
    </citation>
    <scope>NUCLEOTIDE SEQUENCE</scope>
    <source>
        <strain evidence="1">Japan</strain>
    </source>
</reference>
<name>A0A8S9YGU4_9TREM</name>
<sequence>MRKLGSIFSRPTCGNHPSLRMLILVTLPRLLKVSLEPILRRFVSVPVSRLVVNRSKLRYELSENDKHNQMQWRMKAILCLKLLVVTLTKPCVSPGGRRQKTTCASMKCSLRRCSNLEGLVAISDSRAIQLVVQRPDREDQVRCLLQ</sequence>
<dbReference type="Proteomes" id="UP000822476">
    <property type="component" value="Unassembled WGS sequence"/>
</dbReference>
<accession>A0A8S9YGU4</accession>
<gene>
    <name evidence="1" type="ORF">EG68_12605</name>
</gene>
<dbReference type="AlphaFoldDB" id="A0A8S9YGU4"/>
<evidence type="ECO:0000313" key="1">
    <source>
        <dbReference type="EMBL" id="KAF7233860.1"/>
    </source>
</evidence>
<protein>
    <submittedName>
        <fullName evidence="1">Uncharacterized protein</fullName>
    </submittedName>
</protein>
<proteinExistence type="predicted"/>
<keyword evidence="2" id="KW-1185">Reference proteome</keyword>